<dbReference type="SMART" id="SM00240">
    <property type="entry name" value="FHA"/>
    <property type="match status" value="1"/>
</dbReference>
<dbReference type="InterPro" id="IPR000253">
    <property type="entry name" value="FHA_dom"/>
</dbReference>
<proteinExistence type="predicted"/>
<dbReference type="InterPro" id="IPR029016">
    <property type="entry name" value="GAF-like_dom_sf"/>
</dbReference>
<dbReference type="SUPFAM" id="SSF55781">
    <property type="entry name" value="GAF domain-like"/>
    <property type="match status" value="1"/>
</dbReference>
<dbReference type="SUPFAM" id="SSF49879">
    <property type="entry name" value="SMAD/FHA domain"/>
    <property type="match status" value="1"/>
</dbReference>
<dbReference type="Gene3D" id="2.60.200.20">
    <property type="match status" value="1"/>
</dbReference>
<dbReference type="PROSITE" id="PS50006">
    <property type="entry name" value="FHA_DOMAIN"/>
    <property type="match status" value="1"/>
</dbReference>
<dbReference type="EMBL" id="BMME01000001">
    <property type="protein sequence ID" value="GGK03472.1"/>
    <property type="molecule type" value="Genomic_DNA"/>
</dbReference>
<protein>
    <recommendedName>
        <fullName evidence="1">FHA domain-containing protein</fullName>
    </recommendedName>
</protein>
<name>A0ABQ2EAW1_9GAMM</name>
<evidence type="ECO:0000313" key="2">
    <source>
        <dbReference type="EMBL" id="GGK03472.1"/>
    </source>
</evidence>
<evidence type="ECO:0000259" key="1">
    <source>
        <dbReference type="PROSITE" id="PS50006"/>
    </source>
</evidence>
<feature type="domain" description="FHA" evidence="1">
    <location>
        <begin position="25"/>
        <end position="78"/>
    </location>
</feature>
<evidence type="ECO:0000313" key="3">
    <source>
        <dbReference type="Proteomes" id="UP000599009"/>
    </source>
</evidence>
<dbReference type="RefSeq" id="WP_165942306.1">
    <property type="nucleotide sequence ID" value="NZ_BMME01000001.1"/>
</dbReference>
<gene>
    <name evidence="2" type="ORF">GCM10011394_10660</name>
</gene>
<dbReference type="InterPro" id="IPR003018">
    <property type="entry name" value="GAF"/>
</dbReference>
<organism evidence="2 3">
    <name type="scientific">Luteimonas terricola</name>
    <dbReference type="NCBI Taxonomy" id="645597"/>
    <lineage>
        <taxon>Bacteria</taxon>
        <taxon>Pseudomonadati</taxon>
        <taxon>Pseudomonadota</taxon>
        <taxon>Gammaproteobacteria</taxon>
        <taxon>Lysobacterales</taxon>
        <taxon>Lysobacteraceae</taxon>
        <taxon>Luteimonas</taxon>
    </lineage>
</organism>
<accession>A0ABQ2EAW1</accession>
<comment type="caution">
    <text evidence="2">The sequence shown here is derived from an EMBL/GenBank/DDBJ whole genome shotgun (WGS) entry which is preliminary data.</text>
</comment>
<dbReference type="SMART" id="SM00065">
    <property type="entry name" value="GAF"/>
    <property type="match status" value="1"/>
</dbReference>
<dbReference type="Pfam" id="PF01590">
    <property type="entry name" value="GAF"/>
    <property type="match status" value="1"/>
</dbReference>
<sequence length="311" mass="33653">MQARLIAYPPDDAAIIRLVRPGQALRIGRVGEDCPAGQLVLHHPSVSRAHAELHGDGGHWRLLDLGSKNGSHVDGVAISDTRLDRGCWLRFGDVHCEFALLTAAEAEAAEHDRRVRRHAATAHTTRIEQLTRFGDLLDASLDAVLGLAHCERGFVLIDDGADFVVSASQSLAPAALAGRSFSGSVGAVRRAMDQRRIVVVNDIGREAWLANRESVVAAGLSALVCVPLMDEDRVLGAIYADRVAPGPAISTLDLELLQAFAENAAVWISARRTSEQLELQSDMPDRRHAERDDAGWSRIIAAHRQSSDQDA</sequence>
<dbReference type="Proteomes" id="UP000599009">
    <property type="component" value="Unassembled WGS sequence"/>
</dbReference>
<keyword evidence="3" id="KW-1185">Reference proteome</keyword>
<dbReference type="Pfam" id="PF00498">
    <property type="entry name" value="FHA"/>
    <property type="match status" value="1"/>
</dbReference>
<dbReference type="InterPro" id="IPR008984">
    <property type="entry name" value="SMAD_FHA_dom_sf"/>
</dbReference>
<reference evidence="3" key="1">
    <citation type="journal article" date="2019" name="Int. J. Syst. Evol. Microbiol.">
        <title>The Global Catalogue of Microorganisms (GCM) 10K type strain sequencing project: providing services to taxonomists for standard genome sequencing and annotation.</title>
        <authorList>
            <consortium name="The Broad Institute Genomics Platform"/>
            <consortium name="The Broad Institute Genome Sequencing Center for Infectious Disease"/>
            <person name="Wu L."/>
            <person name="Ma J."/>
        </authorList>
    </citation>
    <scope>NUCLEOTIDE SEQUENCE [LARGE SCALE GENOMIC DNA]</scope>
    <source>
        <strain evidence="3">CGMCC 1.8985</strain>
    </source>
</reference>
<dbReference type="CDD" id="cd00060">
    <property type="entry name" value="FHA"/>
    <property type="match status" value="1"/>
</dbReference>
<dbReference type="InterPro" id="IPR050923">
    <property type="entry name" value="Cell_Proc_Reg/RNA_Proc"/>
</dbReference>
<dbReference type="PANTHER" id="PTHR23308">
    <property type="entry name" value="NUCLEAR INHIBITOR OF PROTEIN PHOSPHATASE-1"/>
    <property type="match status" value="1"/>
</dbReference>
<dbReference type="Gene3D" id="3.30.450.40">
    <property type="match status" value="1"/>
</dbReference>